<sequence>MITKTPDYIISELGICITQWQPCEEISSPCHQYRNCRSTNSSTRLLPLRETLNDYYKSQLEEQRALKSRGCRGKSKDDVVAQQKQLKNQWNEQQKKQQQQPQRSGSNNNNYRLINTNKCNQVCWGNSNNNSAAATTTTLVTCDLNSF</sequence>
<dbReference type="Proteomes" id="UP000504634">
    <property type="component" value="Unplaced"/>
</dbReference>
<evidence type="ECO:0000313" key="3">
    <source>
        <dbReference type="RefSeq" id="XP_030376875.1"/>
    </source>
</evidence>
<gene>
    <name evidence="3" type="primary">LOC115625825</name>
</gene>
<evidence type="ECO:0000313" key="2">
    <source>
        <dbReference type="Proteomes" id="UP000504634"/>
    </source>
</evidence>
<feature type="compositionally biased region" description="Low complexity" evidence="1">
    <location>
        <begin position="88"/>
        <end position="110"/>
    </location>
</feature>
<dbReference type="OrthoDB" id="8057344at2759"/>
<dbReference type="GeneID" id="115625825"/>
<dbReference type="AlphaFoldDB" id="A0A6J2TMY5"/>
<accession>A0A6J2TMY5</accession>
<dbReference type="RefSeq" id="XP_030376875.1">
    <property type="nucleotide sequence ID" value="XM_030521015.1"/>
</dbReference>
<name>A0A6J2TMY5_DROLE</name>
<reference evidence="3" key="1">
    <citation type="submission" date="2025-08" db="UniProtKB">
        <authorList>
            <consortium name="RefSeq"/>
        </authorList>
    </citation>
    <scope>IDENTIFICATION</scope>
    <source>
        <strain evidence="3">11010-0011.00</strain>
        <tissue evidence="3">Whole body</tissue>
    </source>
</reference>
<proteinExistence type="predicted"/>
<keyword evidence="2" id="KW-1185">Reference proteome</keyword>
<evidence type="ECO:0000256" key="1">
    <source>
        <dbReference type="SAM" id="MobiDB-lite"/>
    </source>
</evidence>
<protein>
    <submittedName>
        <fullName evidence="3">Myb-like protein F</fullName>
    </submittedName>
</protein>
<feature type="region of interest" description="Disordered" evidence="1">
    <location>
        <begin position="88"/>
        <end position="111"/>
    </location>
</feature>
<organism evidence="2 3">
    <name type="scientific">Drosophila lebanonensis</name>
    <name type="common">Fruit fly</name>
    <name type="synonym">Scaptodrosophila lebanonensis</name>
    <dbReference type="NCBI Taxonomy" id="7225"/>
    <lineage>
        <taxon>Eukaryota</taxon>
        <taxon>Metazoa</taxon>
        <taxon>Ecdysozoa</taxon>
        <taxon>Arthropoda</taxon>
        <taxon>Hexapoda</taxon>
        <taxon>Insecta</taxon>
        <taxon>Pterygota</taxon>
        <taxon>Neoptera</taxon>
        <taxon>Endopterygota</taxon>
        <taxon>Diptera</taxon>
        <taxon>Brachycera</taxon>
        <taxon>Muscomorpha</taxon>
        <taxon>Ephydroidea</taxon>
        <taxon>Drosophilidae</taxon>
        <taxon>Scaptodrosophila</taxon>
    </lineage>
</organism>